<name>A0A3E0WB57_9MICO</name>
<sequence length="92" mass="9971">MSQIEVGIVAYTVSADYIATMGADFDSETADDTVLAELNTMVPEGVVVHRNGKVFAEEAVAEEARSIQWDDLLGRIDVEQILARSGRTPDTV</sequence>
<evidence type="ECO:0000313" key="2">
    <source>
        <dbReference type="Proteomes" id="UP000257080"/>
    </source>
</evidence>
<protein>
    <submittedName>
        <fullName evidence="1">Uncharacterized protein</fullName>
    </submittedName>
</protein>
<evidence type="ECO:0000313" key="1">
    <source>
        <dbReference type="EMBL" id="RFA26912.1"/>
    </source>
</evidence>
<comment type="caution">
    <text evidence="1">The sequence shown here is derived from an EMBL/GenBank/DDBJ whole genome shotgun (WGS) entry which is preliminary data.</text>
</comment>
<reference evidence="1 2" key="1">
    <citation type="submission" date="2017-04" db="EMBL/GenBank/DDBJ databases">
        <title>Comparative genome analysis of Subtercola boreus.</title>
        <authorList>
            <person name="Cho Y.-J."/>
            <person name="Cho A."/>
            <person name="Kim O.-S."/>
            <person name="Lee J.-I."/>
        </authorList>
    </citation>
    <scope>NUCLEOTIDE SEQUENCE [LARGE SCALE GENOMIC DNA]</scope>
    <source>
        <strain evidence="1 2">P28004</strain>
    </source>
</reference>
<proteinExistence type="predicted"/>
<organism evidence="1 2">
    <name type="scientific">Subtercola boreus</name>
    <dbReference type="NCBI Taxonomy" id="120213"/>
    <lineage>
        <taxon>Bacteria</taxon>
        <taxon>Bacillati</taxon>
        <taxon>Actinomycetota</taxon>
        <taxon>Actinomycetes</taxon>
        <taxon>Micrococcales</taxon>
        <taxon>Microbacteriaceae</taxon>
        <taxon>Subtercola</taxon>
    </lineage>
</organism>
<dbReference type="RefSeq" id="WP_116418674.1">
    <property type="nucleotide sequence ID" value="NZ_NBXC01000017.1"/>
</dbReference>
<gene>
    <name evidence="1" type="ORF">B7R25_09210</name>
</gene>
<dbReference type="OrthoDB" id="5006876at2"/>
<dbReference type="Proteomes" id="UP000257080">
    <property type="component" value="Unassembled WGS sequence"/>
</dbReference>
<dbReference type="EMBL" id="NBXE01000022">
    <property type="protein sequence ID" value="RFA26912.1"/>
    <property type="molecule type" value="Genomic_DNA"/>
</dbReference>
<dbReference type="AlphaFoldDB" id="A0A3E0WB57"/>
<accession>A0A3E0WB57</accession>